<dbReference type="GO" id="GO:0055085">
    <property type="term" value="P:transmembrane transport"/>
    <property type="evidence" value="ECO:0007669"/>
    <property type="project" value="InterPro"/>
</dbReference>
<dbReference type="Pfam" id="PF00528">
    <property type="entry name" value="BPD_transp_1"/>
    <property type="match status" value="1"/>
</dbReference>
<dbReference type="GO" id="GO:0005886">
    <property type="term" value="C:plasma membrane"/>
    <property type="evidence" value="ECO:0007669"/>
    <property type="project" value="UniProtKB-SubCell"/>
</dbReference>
<evidence type="ECO:0000313" key="10">
    <source>
        <dbReference type="Proteomes" id="UP000012283"/>
    </source>
</evidence>
<keyword evidence="3" id="KW-1003">Cell membrane</keyword>
<keyword evidence="6 7" id="KW-0472">Membrane</keyword>
<dbReference type="PANTHER" id="PTHR30043:SF1">
    <property type="entry name" value="ABC TRANSPORT SYSTEM PERMEASE PROTEIN P69"/>
    <property type="match status" value="1"/>
</dbReference>
<dbReference type="CDD" id="cd06261">
    <property type="entry name" value="TM_PBP2"/>
    <property type="match status" value="1"/>
</dbReference>
<evidence type="ECO:0000256" key="3">
    <source>
        <dbReference type="ARBA" id="ARBA00022475"/>
    </source>
</evidence>
<dbReference type="InterPro" id="IPR035906">
    <property type="entry name" value="MetI-like_sf"/>
</dbReference>
<keyword evidence="4 7" id="KW-0812">Transmembrane</keyword>
<evidence type="ECO:0000313" key="9">
    <source>
        <dbReference type="EMBL" id="ENH95593.1"/>
    </source>
</evidence>
<evidence type="ECO:0000256" key="6">
    <source>
        <dbReference type="ARBA" id="ARBA00023136"/>
    </source>
</evidence>
<feature type="transmembrane region" description="Helical" evidence="7">
    <location>
        <begin position="66"/>
        <end position="93"/>
    </location>
</feature>
<evidence type="ECO:0000256" key="1">
    <source>
        <dbReference type="ARBA" id="ARBA00004651"/>
    </source>
</evidence>
<dbReference type="PANTHER" id="PTHR30043">
    <property type="entry name" value="PHOSPHONATES TRANSPORT SYSTEM PERMEASE PROTEIN"/>
    <property type="match status" value="1"/>
</dbReference>
<protein>
    <submittedName>
        <fullName evidence="9">Phosphonate ABC transporter permease</fullName>
    </submittedName>
</protein>
<dbReference type="STRING" id="1308866.J416_15247"/>
<sequence length="261" mass="28795">MQVNFFFKKRLRALLVFAFLVSVTYGGIMITEYDVIKGFSSIPMAISWGVTNFFPTTDSFEHLPKILISLWETILLSIGSATLASLFALFFAILGSNTTTINPFFATICRFIATLFRNIDVAVWSMILLFSFGQSALTGYFALFFVSFGFLTRAFIETIDEVSNSGVEALRATGASYISIVIHSVIPSSASQMLSWLLFMIETNIRSATLIGILTGTGIGFVFDLYYKSVDYNTASLVVIAIVIAILALEAASNYVRRVII</sequence>
<feature type="transmembrane region" description="Helical" evidence="7">
    <location>
        <begin position="233"/>
        <end position="256"/>
    </location>
</feature>
<dbReference type="eggNOG" id="COG3639">
    <property type="taxonomic scope" value="Bacteria"/>
</dbReference>
<dbReference type="OrthoDB" id="358217at2"/>
<evidence type="ECO:0000256" key="7">
    <source>
        <dbReference type="RuleBase" id="RU363032"/>
    </source>
</evidence>
<evidence type="ECO:0000256" key="4">
    <source>
        <dbReference type="ARBA" id="ARBA00022692"/>
    </source>
</evidence>
<evidence type="ECO:0000256" key="2">
    <source>
        <dbReference type="ARBA" id="ARBA00022448"/>
    </source>
</evidence>
<dbReference type="Proteomes" id="UP000012283">
    <property type="component" value="Unassembled WGS sequence"/>
</dbReference>
<feature type="transmembrane region" description="Helical" evidence="7">
    <location>
        <begin position="176"/>
        <end position="201"/>
    </location>
</feature>
<dbReference type="PATRIC" id="fig|1308866.3.peg.3068"/>
<feature type="transmembrane region" description="Helical" evidence="7">
    <location>
        <begin position="208"/>
        <end position="227"/>
    </location>
</feature>
<accession>N4W5X8</accession>
<dbReference type="EMBL" id="APML01000088">
    <property type="protein sequence ID" value="ENH95593.1"/>
    <property type="molecule type" value="Genomic_DNA"/>
</dbReference>
<evidence type="ECO:0000256" key="5">
    <source>
        <dbReference type="ARBA" id="ARBA00022989"/>
    </source>
</evidence>
<name>N4W5X8_9BACI</name>
<dbReference type="SUPFAM" id="SSF161098">
    <property type="entry name" value="MetI-like"/>
    <property type="match status" value="1"/>
</dbReference>
<proteinExistence type="inferred from homology"/>
<organism evidence="9 10">
    <name type="scientific">Gracilibacillus halophilus YIM-C55.5</name>
    <dbReference type="NCBI Taxonomy" id="1308866"/>
    <lineage>
        <taxon>Bacteria</taxon>
        <taxon>Bacillati</taxon>
        <taxon>Bacillota</taxon>
        <taxon>Bacilli</taxon>
        <taxon>Bacillales</taxon>
        <taxon>Bacillaceae</taxon>
        <taxon>Gracilibacillus</taxon>
    </lineage>
</organism>
<dbReference type="RefSeq" id="WP_003474791.1">
    <property type="nucleotide sequence ID" value="NZ_APML01000088.1"/>
</dbReference>
<gene>
    <name evidence="9" type="ORF">J416_15247</name>
</gene>
<reference evidence="9 10" key="1">
    <citation type="submission" date="2013-03" db="EMBL/GenBank/DDBJ databases">
        <title>Draft genome sequence of Gracibacillus halophilus YIM-C55.5, a moderately halophilic and thermophilic organism from the Xiaochaidamu salt lake.</title>
        <authorList>
            <person name="Sugumar T."/>
            <person name="Polireddy D.R."/>
            <person name="Antony A."/>
            <person name="Madhava Y.R."/>
            <person name="Sivakumar N."/>
        </authorList>
    </citation>
    <scope>NUCLEOTIDE SEQUENCE [LARGE SCALE GENOMIC DNA]</scope>
    <source>
        <strain evidence="9 10">YIM-C55.5</strain>
    </source>
</reference>
<dbReference type="PROSITE" id="PS50928">
    <property type="entry name" value="ABC_TM1"/>
    <property type="match status" value="1"/>
</dbReference>
<evidence type="ECO:0000259" key="8">
    <source>
        <dbReference type="PROSITE" id="PS50928"/>
    </source>
</evidence>
<comment type="similarity">
    <text evidence="7">Belongs to the binding-protein-dependent transport system permease family.</text>
</comment>
<comment type="subcellular location">
    <subcellularLocation>
        <location evidence="1 7">Cell membrane</location>
        <topology evidence="1 7">Multi-pass membrane protein</topology>
    </subcellularLocation>
</comment>
<dbReference type="Gene3D" id="1.10.3720.10">
    <property type="entry name" value="MetI-like"/>
    <property type="match status" value="1"/>
</dbReference>
<feature type="domain" description="ABC transmembrane type-1" evidence="8">
    <location>
        <begin position="70"/>
        <end position="253"/>
    </location>
</feature>
<keyword evidence="2 7" id="KW-0813">Transport</keyword>
<dbReference type="InterPro" id="IPR000515">
    <property type="entry name" value="MetI-like"/>
</dbReference>
<keyword evidence="10" id="KW-1185">Reference proteome</keyword>
<comment type="caution">
    <text evidence="9">The sequence shown here is derived from an EMBL/GenBank/DDBJ whole genome shotgun (WGS) entry which is preliminary data.</text>
</comment>
<dbReference type="AlphaFoldDB" id="N4W5X8"/>
<keyword evidence="5 7" id="KW-1133">Transmembrane helix</keyword>